<protein>
    <recommendedName>
        <fullName evidence="4">Integral membrane protein</fullName>
    </recommendedName>
</protein>
<dbReference type="Proteomes" id="UP001499854">
    <property type="component" value="Unassembled WGS sequence"/>
</dbReference>
<accession>A0ABP5DB44</accession>
<comment type="caution">
    <text evidence="2">The sequence shown here is derived from an EMBL/GenBank/DDBJ whole genome shotgun (WGS) entry which is preliminary data.</text>
</comment>
<reference evidence="3" key="1">
    <citation type="journal article" date="2019" name="Int. J. Syst. Evol. Microbiol.">
        <title>The Global Catalogue of Microorganisms (GCM) 10K type strain sequencing project: providing services to taxonomists for standard genome sequencing and annotation.</title>
        <authorList>
            <consortium name="The Broad Institute Genomics Platform"/>
            <consortium name="The Broad Institute Genome Sequencing Center for Infectious Disease"/>
            <person name="Wu L."/>
            <person name="Ma J."/>
        </authorList>
    </citation>
    <scope>NUCLEOTIDE SEQUENCE [LARGE SCALE GENOMIC DNA]</scope>
    <source>
        <strain evidence="3">JCM 16013</strain>
    </source>
</reference>
<gene>
    <name evidence="2" type="ORF">GCM10009838_41630</name>
</gene>
<dbReference type="EMBL" id="BAAAQM010000023">
    <property type="protein sequence ID" value="GAA1976957.1"/>
    <property type="molecule type" value="Genomic_DNA"/>
</dbReference>
<keyword evidence="1" id="KW-1133">Transmembrane helix</keyword>
<keyword evidence="3" id="KW-1185">Reference proteome</keyword>
<evidence type="ECO:0000313" key="2">
    <source>
        <dbReference type="EMBL" id="GAA1976957.1"/>
    </source>
</evidence>
<keyword evidence="1" id="KW-0812">Transmembrane</keyword>
<feature type="transmembrane region" description="Helical" evidence="1">
    <location>
        <begin position="6"/>
        <end position="27"/>
    </location>
</feature>
<organism evidence="2 3">
    <name type="scientific">Catenulispora subtropica</name>
    <dbReference type="NCBI Taxonomy" id="450798"/>
    <lineage>
        <taxon>Bacteria</taxon>
        <taxon>Bacillati</taxon>
        <taxon>Actinomycetota</taxon>
        <taxon>Actinomycetes</taxon>
        <taxon>Catenulisporales</taxon>
        <taxon>Catenulisporaceae</taxon>
        <taxon>Catenulispora</taxon>
    </lineage>
</organism>
<sequence length="118" mass="12257">MWGLWILLVVAAVGTALPALVAGYAAVKGRHRQGGESTLVFPAVGPMLFLLPVWVVAGILSGLGMSAWGHGVTGTVGTAAAAVFGLFALVSGGFLLVWWVRGARRAARLNKQQVSYPD</sequence>
<feature type="transmembrane region" description="Helical" evidence="1">
    <location>
        <begin position="80"/>
        <end position="100"/>
    </location>
</feature>
<evidence type="ECO:0000313" key="3">
    <source>
        <dbReference type="Proteomes" id="UP001499854"/>
    </source>
</evidence>
<keyword evidence="1" id="KW-0472">Membrane</keyword>
<proteinExistence type="predicted"/>
<evidence type="ECO:0000256" key="1">
    <source>
        <dbReference type="SAM" id="Phobius"/>
    </source>
</evidence>
<name>A0ABP5DB44_9ACTN</name>
<evidence type="ECO:0008006" key="4">
    <source>
        <dbReference type="Google" id="ProtNLM"/>
    </source>
</evidence>
<feature type="transmembrane region" description="Helical" evidence="1">
    <location>
        <begin position="39"/>
        <end position="60"/>
    </location>
</feature>